<sequence>MEFQEANKSRRICPSNVGRPSLRNWARQITLLQYVDPWARFGGLYIIVVRNPGAGIQWSMAIPNGANRYQIWREN</sequence>
<comment type="caution">
    <text evidence="1">The sequence shown here is derived from an EMBL/GenBank/DDBJ whole genome shotgun (WGS) entry which is preliminary data.</text>
</comment>
<dbReference type="EMBL" id="JABWDY010003818">
    <property type="protein sequence ID" value="KAF5205638.1"/>
    <property type="molecule type" value="Genomic_DNA"/>
</dbReference>
<name>A0A7J6X9P3_THATH</name>
<proteinExistence type="predicted"/>
<accession>A0A7J6X9P3</accession>
<protein>
    <submittedName>
        <fullName evidence="1">Uncharacterized protein</fullName>
    </submittedName>
</protein>
<gene>
    <name evidence="1" type="ORF">FRX31_004781</name>
</gene>
<organism evidence="1 2">
    <name type="scientific">Thalictrum thalictroides</name>
    <name type="common">Rue-anemone</name>
    <name type="synonym">Anemone thalictroides</name>
    <dbReference type="NCBI Taxonomy" id="46969"/>
    <lineage>
        <taxon>Eukaryota</taxon>
        <taxon>Viridiplantae</taxon>
        <taxon>Streptophyta</taxon>
        <taxon>Embryophyta</taxon>
        <taxon>Tracheophyta</taxon>
        <taxon>Spermatophyta</taxon>
        <taxon>Magnoliopsida</taxon>
        <taxon>Ranunculales</taxon>
        <taxon>Ranunculaceae</taxon>
        <taxon>Thalictroideae</taxon>
        <taxon>Thalictrum</taxon>
    </lineage>
</organism>
<dbReference type="Proteomes" id="UP000554482">
    <property type="component" value="Unassembled WGS sequence"/>
</dbReference>
<evidence type="ECO:0000313" key="2">
    <source>
        <dbReference type="Proteomes" id="UP000554482"/>
    </source>
</evidence>
<dbReference type="AlphaFoldDB" id="A0A7J6X9P3"/>
<keyword evidence="2" id="KW-1185">Reference proteome</keyword>
<reference evidence="1 2" key="1">
    <citation type="submission" date="2020-06" db="EMBL/GenBank/DDBJ databases">
        <title>Transcriptomic and genomic resources for Thalictrum thalictroides and T. hernandezii: Facilitating candidate gene discovery in an emerging model plant lineage.</title>
        <authorList>
            <person name="Arias T."/>
            <person name="Riano-Pachon D.M."/>
            <person name="Di Stilio V.S."/>
        </authorList>
    </citation>
    <scope>NUCLEOTIDE SEQUENCE [LARGE SCALE GENOMIC DNA]</scope>
    <source>
        <strain evidence="2">cv. WT478/WT964</strain>
        <tissue evidence="1">Leaves</tissue>
    </source>
</reference>
<evidence type="ECO:0000313" key="1">
    <source>
        <dbReference type="EMBL" id="KAF5205638.1"/>
    </source>
</evidence>